<keyword evidence="5" id="KW-0408">Iron</keyword>
<evidence type="ECO:0000256" key="4">
    <source>
        <dbReference type="ARBA" id="ARBA00023002"/>
    </source>
</evidence>
<reference evidence="8 9" key="1">
    <citation type="submission" date="2020-06" db="EMBL/GenBank/DDBJ databases">
        <title>Actinomadura xiongansis sp. nov., isolated from soil of Baiyangdian.</title>
        <authorList>
            <person name="Zhang X."/>
        </authorList>
    </citation>
    <scope>NUCLEOTIDE SEQUENCE [LARGE SCALE GENOMIC DNA]</scope>
    <source>
        <strain evidence="8 9">HBUM206468</strain>
    </source>
</reference>
<evidence type="ECO:0000256" key="1">
    <source>
        <dbReference type="ARBA" id="ARBA00005896"/>
    </source>
</evidence>
<dbReference type="Gene3D" id="3.60.130.10">
    <property type="entry name" value="Clavaminate synthase-like"/>
    <property type="match status" value="1"/>
</dbReference>
<dbReference type="InterPro" id="IPR042098">
    <property type="entry name" value="TauD-like_sf"/>
</dbReference>
<dbReference type="GO" id="GO:0051213">
    <property type="term" value="F:dioxygenase activity"/>
    <property type="evidence" value="ECO:0007669"/>
    <property type="project" value="UniProtKB-KW"/>
</dbReference>
<evidence type="ECO:0000256" key="5">
    <source>
        <dbReference type="ARBA" id="ARBA00023004"/>
    </source>
</evidence>
<evidence type="ECO:0000256" key="6">
    <source>
        <dbReference type="SAM" id="MobiDB-lite"/>
    </source>
</evidence>
<organism evidence="8 9">
    <name type="scientific">Actinomadura alba</name>
    <dbReference type="NCBI Taxonomy" id="406431"/>
    <lineage>
        <taxon>Bacteria</taxon>
        <taxon>Bacillati</taxon>
        <taxon>Actinomycetota</taxon>
        <taxon>Actinomycetes</taxon>
        <taxon>Streptosporangiales</taxon>
        <taxon>Thermomonosporaceae</taxon>
        <taxon>Actinomadura</taxon>
    </lineage>
</organism>
<keyword evidence="2" id="KW-0479">Metal-binding</keyword>
<keyword evidence="4" id="KW-0560">Oxidoreductase</keyword>
<dbReference type="InterPro" id="IPR051323">
    <property type="entry name" value="AtsK-like"/>
</dbReference>
<keyword evidence="3 8" id="KW-0223">Dioxygenase</keyword>
<dbReference type="Proteomes" id="UP000805614">
    <property type="component" value="Unassembled WGS sequence"/>
</dbReference>
<comment type="similarity">
    <text evidence="1">Belongs to the TfdA dioxygenase family.</text>
</comment>
<name>A0ABR7LMG0_9ACTN</name>
<feature type="region of interest" description="Disordered" evidence="6">
    <location>
        <begin position="266"/>
        <end position="295"/>
    </location>
</feature>
<dbReference type="EMBL" id="JABVEC010000006">
    <property type="protein sequence ID" value="MBC6466036.1"/>
    <property type="molecule type" value="Genomic_DNA"/>
</dbReference>
<proteinExistence type="inferred from homology"/>
<gene>
    <name evidence="8" type="ORF">HKK74_11070</name>
</gene>
<comment type="caution">
    <text evidence="8">The sequence shown here is derived from an EMBL/GenBank/DDBJ whole genome shotgun (WGS) entry which is preliminary data.</text>
</comment>
<dbReference type="PANTHER" id="PTHR30468:SF1">
    <property type="entry name" value="ALPHA-KETOGLUTARATE-DEPENDENT SULFONATE DIOXYGENASE"/>
    <property type="match status" value="1"/>
</dbReference>
<feature type="domain" description="TauD/TfdA-like" evidence="7">
    <location>
        <begin position="3"/>
        <end position="262"/>
    </location>
</feature>
<sequence>MIEFKPVTRRIGAEVTGVDLAKPLDEEQVATVRQGLLDHLVLFFRDQHISDEEHVRFAKLFGTANLPPMDTSGSAVHVLDQTEPKGEGGDQWHSDNTFMRTPPMGSLLRAVILPDVGGDTNWANMYLAYESLHPSIQRLCDELYAEHDLTMSVSKAIVKGHRMDLRAMQEKNPPAVHPVVRVHPETGRKALYVNRSSVTRLVGLSYRENEAILPLLYDAVRSPEFQVRLNWRVGTLAFWDNRPTQHYAVADYTQRRKMHRVTINAPADVDDGVPKGPGGTTGADAPTESPAARYL</sequence>
<accession>A0ABR7LMG0</accession>
<keyword evidence="9" id="KW-1185">Reference proteome</keyword>
<dbReference type="RefSeq" id="WP_187243039.1">
    <property type="nucleotide sequence ID" value="NZ_BAAAOK010000028.1"/>
</dbReference>
<evidence type="ECO:0000313" key="9">
    <source>
        <dbReference type="Proteomes" id="UP000805614"/>
    </source>
</evidence>
<dbReference type="PANTHER" id="PTHR30468">
    <property type="entry name" value="ALPHA-KETOGLUTARATE-DEPENDENT SULFONATE DIOXYGENASE"/>
    <property type="match status" value="1"/>
</dbReference>
<evidence type="ECO:0000256" key="2">
    <source>
        <dbReference type="ARBA" id="ARBA00022723"/>
    </source>
</evidence>
<dbReference type="SUPFAM" id="SSF51197">
    <property type="entry name" value="Clavaminate synthase-like"/>
    <property type="match status" value="1"/>
</dbReference>
<dbReference type="InterPro" id="IPR003819">
    <property type="entry name" value="TauD/TfdA-like"/>
</dbReference>
<evidence type="ECO:0000313" key="8">
    <source>
        <dbReference type="EMBL" id="MBC6466036.1"/>
    </source>
</evidence>
<dbReference type="Pfam" id="PF02668">
    <property type="entry name" value="TauD"/>
    <property type="match status" value="1"/>
</dbReference>
<evidence type="ECO:0000259" key="7">
    <source>
        <dbReference type="Pfam" id="PF02668"/>
    </source>
</evidence>
<evidence type="ECO:0000256" key="3">
    <source>
        <dbReference type="ARBA" id="ARBA00022964"/>
    </source>
</evidence>
<protein>
    <submittedName>
        <fullName evidence="8">TauD/TfdA family dioxygenase</fullName>
    </submittedName>
</protein>